<dbReference type="GO" id="GO:0005737">
    <property type="term" value="C:cytoplasm"/>
    <property type="evidence" value="ECO:0007669"/>
    <property type="project" value="TreeGrafter"/>
</dbReference>
<dbReference type="VEuPathDB" id="TriTrypDB:TM35_001341010"/>
<evidence type="ECO:0000256" key="2">
    <source>
        <dbReference type="ARBA" id="ARBA00004370"/>
    </source>
</evidence>
<feature type="compositionally biased region" description="Polar residues" evidence="16">
    <location>
        <begin position="575"/>
        <end position="585"/>
    </location>
</feature>
<keyword evidence="8 15" id="KW-0862">Zinc</keyword>
<organism evidence="18 19">
    <name type="scientific">Trypanosoma theileri</name>
    <dbReference type="NCBI Taxonomy" id="67003"/>
    <lineage>
        <taxon>Eukaryota</taxon>
        <taxon>Discoba</taxon>
        <taxon>Euglenozoa</taxon>
        <taxon>Kinetoplastea</taxon>
        <taxon>Metakinetoplastina</taxon>
        <taxon>Trypanosomatida</taxon>
        <taxon>Trypanosomatidae</taxon>
        <taxon>Trypanosoma</taxon>
    </lineage>
</organism>
<dbReference type="GO" id="GO:0004222">
    <property type="term" value="F:metalloendopeptidase activity"/>
    <property type="evidence" value="ECO:0007669"/>
    <property type="project" value="UniProtKB-UniRule"/>
</dbReference>
<evidence type="ECO:0000256" key="5">
    <source>
        <dbReference type="ARBA" id="ARBA00022723"/>
    </source>
</evidence>
<evidence type="ECO:0000256" key="6">
    <source>
        <dbReference type="ARBA" id="ARBA00022729"/>
    </source>
</evidence>
<evidence type="ECO:0000256" key="10">
    <source>
        <dbReference type="ARBA" id="ARBA00023049"/>
    </source>
</evidence>
<evidence type="ECO:0000256" key="16">
    <source>
        <dbReference type="SAM" id="MobiDB-lite"/>
    </source>
</evidence>
<feature type="compositionally biased region" description="Polar residues" evidence="16">
    <location>
        <begin position="649"/>
        <end position="675"/>
    </location>
</feature>
<dbReference type="GO" id="GO:0006508">
    <property type="term" value="P:proteolysis"/>
    <property type="evidence" value="ECO:0007669"/>
    <property type="project" value="UniProtKB-KW"/>
</dbReference>
<keyword evidence="7 15" id="KW-0378">Hydrolase</keyword>
<dbReference type="GO" id="GO:0046872">
    <property type="term" value="F:metal ion binding"/>
    <property type="evidence" value="ECO:0007669"/>
    <property type="project" value="UniProtKB-KW"/>
</dbReference>
<protein>
    <recommendedName>
        <fullName evidence="15">Leishmanolysin-like peptidase</fullName>
        <ecNumber evidence="15">3.4.24.-</ecNumber>
    </recommendedName>
</protein>
<evidence type="ECO:0000256" key="1">
    <source>
        <dbReference type="ARBA" id="ARBA00001249"/>
    </source>
</evidence>
<dbReference type="InterPro" id="IPR001577">
    <property type="entry name" value="Peptidase_M8"/>
</dbReference>
<evidence type="ECO:0000256" key="12">
    <source>
        <dbReference type="ARBA" id="ARBA00023145"/>
    </source>
</evidence>
<keyword evidence="19" id="KW-1185">Reference proteome</keyword>
<feature type="region of interest" description="Disordered" evidence="16">
    <location>
        <begin position="560"/>
        <end position="675"/>
    </location>
</feature>
<evidence type="ECO:0000256" key="9">
    <source>
        <dbReference type="ARBA" id="ARBA00022889"/>
    </source>
</evidence>
<keyword evidence="5 15" id="KW-0479">Metal-binding</keyword>
<evidence type="ECO:0000313" key="19">
    <source>
        <dbReference type="Proteomes" id="UP000192257"/>
    </source>
</evidence>
<feature type="transmembrane region" description="Helical" evidence="17">
    <location>
        <begin position="702"/>
        <end position="722"/>
    </location>
</feature>
<evidence type="ECO:0000256" key="8">
    <source>
        <dbReference type="ARBA" id="ARBA00022833"/>
    </source>
</evidence>
<dbReference type="Gene3D" id="3.90.132.10">
    <property type="entry name" value="Leishmanolysin , domain 2"/>
    <property type="match status" value="1"/>
</dbReference>
<gene>
    <name evidence="18" type="ORF">TM35_001341010</name>
</gene>
<comment type="cofactor">
    <cofactor evidence="15">
        <name>Zn(2+)</name>
        <dbReference type="ChEBI" id="CHEBI:29105"/>
    </cofactor>
    <text evidence="15">Binds 1 zinc ion per subunit.</text>
</comment>
<dbReference type="GO" id="GO:0007155">
    <property type="term" value="P:cell adhesion"/>
    <property type="evidence" value="ECO:0007669"/>
    <property type="project" value="UniProtKB-KW"/>
</dbReference>
<dbReference type="EC" id="3.4.24.-" evidence="15"/>
<feature type="signal peptide" evidence="15">
    <location>
        <begin position="1"/>
        <end position="25"/>
    </location>
</feature>
<feature type="chain" id="PRO_5023976642" description="Leishmanolysin-like peptidase" evidence="15">
    <location>
        <begin position="26"/>
        <end position="723"/>
    </location>
</feature>
<evidence type="ECO:0000256" key="4">
    <source>
        <dbReference type="ARBA" id="ARBA00022670"/>
    </source>
</evidence>
<dbReference type="Gene3D" id="2.10.55.10">
    <property type="entry name" value="Leishmanolysin domain 3"/>
    <property type="match status" value="1"/>
</dbReference>
<dbReference type="PANTHER" id="PTHR10942:SF0">
    <property type="entry name" value="LEISHMANOLYSIN-LIKE PEPTIDASE"/>
    <property type="match status" value="1"/>
</dbReference>
<comment type="catalytic activity">
    <reaction evidence="1">
        <text>Preference for hydrophobic residues at P1 and P1' and basic residues at P2' and P3'. A model nonapeptide is cleaved at -Ala-Tyr-|-Leu-Lys-Lys-.</text>
        <dbReference type="EC" id="3.4.24.36"/>
    </reaction>
</comment>
<evidence type="ECO:0000256" key="13">
    <source>
        <dbReference type="ARBA" id="ARBA00023157"/>
    </source>
</evidence>
<name>A0A1X0NDJ3_9TRYP</name>
<dbReference type="Gene3D" id="2.30.34.10">
    <property type="entry name" value="Leishmanolysin domain 4"/>
    <property type="match status" value="1"/>
</dbReference>
<dbReference type="PANTHER" id="PTHR10942">
    <property type="entry name" value="LEISHMANOLYSIN-LIKE PEPTIDASE"/>
    <property type="match status" value="1"/>
</dbReference>
<keyword evidence="4 15" id="KW-0645">Protease</keyword>
<evidence type="ECO:0000256" key="17">
    <source>
        <dbReference type="SAM" id="Phobius"/>
    </source>
</evidence>
<evidence type="ECO:0000256" key="11">
    <source>
        <dbReference type="ARBA" id="ARBA00023136"/>
    </source>
</evidence>
<keyword evidence="10 15" id="KW-0482">Metalloprotease</keyword>
<keyword evidence="13" id="KW-1015">Disulfide bond</keyword>
<keyword evidence="17" id="KW-0812">Transmembrane</keyword>
<dbReference type="GeneID" id="39991642"/>
<evidence type="ECO:0000256" key="14">
    <source>
        <dbReference type="ARBA" id="ARBA00023180"/>
    </source>
</evidence>
<proteinExistence type="inferred from homology"/>
<dbReference type="Gene3D" id="3.10.170.20">
    <property type="match status" value="1"/>
</dbReference>
<keyword evidence="11 17" id="KW-0472">Membrane</keyword>
<keyword evidence="14" id="KW-0325">Glycoprotein</keyword>
<comment type="similarity">
    <text evidence="3 15">Belongs to the peptidase M8 family.</text>
</comment>
<dbReference type="AlphaFoldDB" id="A0A1X0NDJ3"/>
<keyword evidence="6 15" id="KW-0732">Signal</keyword>
<dbReference type="Proteomes" id="UP000192257">
    <property type="component" value="Unassembled WGS sequence"/>
</dbReference>
<comment type="caution">
    <text evidence="18">The sequence shown here is derived from an EMBL/GenBank/DDBJ whole genome shotgun (WGS) entry which is preliminary data.</text>
</comment>
<dbReference type="OrthoDB" id="527990at2759"/>
<evidence type="ECO:0000313" key="18">
    <source>
        <dbReference type="EMBL" id="ORC81009.1"/>
    </source>
</evidence>
<dbReference type="GO" id="GO:0016020">
    <property type="term" value="C:membrane"/>
    <property type="evidence" value="ECO:0007669"/>
    <property type="project" value="UniProtKB-SubCell"/>
</dbReference>
<dbReference type="EMBL" id="NBCO01000134">
    <property type="protein sequence ID" value="ORC81009.1"/>
    <property type="molecule type" value="Genomic_DNA"/>
</dbReference>
<dbReference type="PRINTS" id="PR00782">
    <property type="entry name" value="LSHMANOLYSIN"/>
</dbReference>
<keyword evidence="12" id="KW-0865">Zymogen</keyword>
<dbReference type="SUPFAM" id="SSF55486">
    <property type="entry name" value="Metalloproteases ('zincins'), catalytic domain"/>
    <property type="match status" value="1"/>
</dbReference>
<evidence type="ECO:0000256" key="15">
    <source>
        <dbReference type="RuleBase" id="RU366077"/>
    </source>
</evidence>
<sequence>MEKHSMRHLLWAALFLLYCSCGCLAAVVQQLPQKGQSALQAYTVSAGDNNEKWEPIRFAVYTKYVEDVMNYCIAEKKVMPSEYNVLPGVRDDLEGQFKQLCDGENKMTTKRMHILFKDLLPQAIKLHRDRLKVKPVQGNLSLWKENYEDDKLDPMTRNCKQFLVPEEHLKHGIPDADFLLYVRLSPTEQDYHICTKDRGNQIRPTSARISFVPKEINATRHFIRMAARNIAFGLGFKEFVFGTSSSISGRVGVFLNGGKKDVTIVTGGNMKEKIVEQFNCSSYGGIPLDFKGESLELEWERRIARDELMGAYTGDPTGMFYTNLTLTLFNALGFYRAEFSMAEPMSWGKDFGCELFESTCQEIIEKHSGKFPKTFCKESDKPVLQCTSDRFGLGVCSKDNTNKHGIPAEYHYFQKNNLRNSEMMEGCPIIKPFQQTMCETGDETLMPGSIVSNISRCLDVTEPVGIDENGKKVKVQGICAKVKCEDGKVKVHYKGYNEENGKEKWEECSDEKSTITLQGSEFKSGTTIRCPKYEEVCTKETNTDLLPEIKYNVVNVSEDKVEEHKQDEEEEETKAQNSSSTNSEASRGVVNGGSETSATEGEKNASAAPDANGSSHESSAATPGNSTNAESAEEEGQRAPRSRRHIADATTSQSAANPNGTEDTIQSSNTVLNRTNLTESEIKEETLKHTNVTVMFGTDSSIMVSCMAPLALLVCVVGFVMVP</sequence>
<accession>A0A1X0NDJ3</accession>
<keyword evidence="9" id="KW-0130">Cell adhesion</keyword>
<feature type="compositionally biased region" description="Polar residues" evidence="16">
    <location>
        <begin position="612"/>
        <end position="630"/>
    </location>
</feature>
<evidence type="ECO:0000256" key="7">
    <source>
        <dbReference type="ARBA" id="ARBA00022801"/>
    </source>
</evidence>
<comment type="subcellular location">
    <subcellularLocation>
        <location evidence="2">Membrane</location>
    </subcellularLocation>
</comment>
<reference evidence="18 19" key="1">
    <citation type="submission" date="2017-03" db="EMBL/GenBank/DDBJ databases">
        <title>An alternative strategy for trypanosome survival in the mammalian bloodstream revealed through genome and transcriptome analysis of the ubiquitous bovine parasite Trypanosoma (Megatrypanum) theileri.</title>
        <authorList>
            <person name="Kelly S."/>
            <person name="Ivens A."/>
            <person name="Mott A."/>
            <person name="O'Neill E."/>
            <person name="Emms D."/>
            <person name="Macleod O."/>
            <person name="Voorheis P."/>
            <person name="Matthews J."/>
            <person name="Matthews K."/>
            <person name="Carrington M."/>
        </authorList>
    </citation>
    <scope>NUCLEOTIDE SEQUENCE [LARGE SCALE GENOMIC DNA]</scope>
    <source>
        <strain evidence="18">Edinburgh</strain>
    </source>
</reference>
<dbReference type="RefSeq" id="XP_028876842.1">
    <property type="nucleotide sequence ID" value="XM_029031862.1"/>
</dbReference>
<evidence type="ECO:0000256" key="3">
    <source>
        <dbReference type="ARBA" id="ARBA00005860"/>
    </source>
</evidence>
<keyword evidence="17" id="KW-1133">Transmembrane helix</keyword>
<dbReference type="Pfam" id="PF01457">
    <property type="entry name" value="Peptidase_M8"/>
    <property type="match status" value="1"/>
</dbReference>